<keyword evidence="2" id="KW-0813">Transport</keyword>
<feature type="transmembrane region" description="Helical" evidence="11">
    <location>
        <begin position="221"/>
        <end position="240"/>
    </location>
</feature>
<organism evidence="13 14">
    <name type="scientific">Waddlia chondrophila (strain ATCC VR-1470 / WSU 86-1044)</name>
    <dbReference type="NCBI Taxonomy" id="716544"/>
    <lineage>
        <taxon>Bacteria</taxon>
        <taxon>Pseudomonadati</taxon>
        <taxon>Chlamydiota</taxon>
        <taxon>Chlamydiia</taxon>
        <taxon>Parachlamydiales</taxon>
        <taxon>Waddliaceae</taxon>
        <taxon>Waddlia</taxon>
    </lineage>
</organism>
<dbReference type="RefSeq" id="WP_013181316.1">
    <property type="nucleotide sequence ID" value="NC_014225.1"/>
</dbReference>
<feature type="transmembrane region" description="Helical" evidence="11">
    <location>
        <begin position="143"/>
        <end position="162"/>
    </location>
</feature>
<evidence type="ECO:0000256" key="5">
    <source>
        <dbReference type="ARBA" id="ARBA00022989"/>
    </source>
</evidence>
<dbReference type="InterPro" id="IPR004680">
    <property type="entry name" value="Cit_transptr-like_dom"/>
</dbReference>
<keyword evidence="7" id="KW-0406">Ion transport</keyword>
<keyword evidence="5 11" id="KW-1133">Transmembrane helix</keyword>
<dbReference type="EMBL" id="CP001928">
    <property type="protein sequence ID" value="ADI37588.1"/>
    <property type="molecule type" value="Genomic_DNA"/>
</dbReference>
<dbReference type="HOGENOM" id="CLU_029697_1_0_0"/>
<feature type="transmembrane region" description="Helical" evidence="11">
    <location>
        <begin position="182"/>
        <end position="200"/>
    </location>
</feature>
<evidence type="ECO:0000259" key="12">
    <source>
        <dbReference type="Pfam" id="PF03600"/>
    </source>
</evidence>
<evidence type="ECO:0000313" key="13">
    <source>
        <dbReference type="EMBL" id="ADI37588.1"/>
    </source>
</evidence>
<dbReference type="Proteomes" id="UP000001505">
    <property type="component" value="Chromosome"/>
</dbReference>
<dbReference type="eggNOG" id="COG1055">
    <property type="taxonomic scope" value="Bacteria"/>
</dbReference>
<dbReference type="NCBIfam" id="NF038006">
    <property type="entry name" value="NhaD_1"/>
    <property type="match status" value="1"/>
</dbReference>
<keyword evidence="4 11" id="KW-0812">Transmembrane</keyword>
<comment type="similarity">
    <text evidence="10">Belongs to the NhaD Na(+)/H(+) (TC 2.A.62) antiporter family.</text>
</comment>
<evidence type="ECO:0000256" key="10">
    <source>
        <dbReference type="ARBA" id="ARBA00025753"/>
    </source>
</evidence>
<dbReference type="GO" id="GO:0006814">
    <property type="term" value="P:sodium ion transport"/>
    <property type="evidence" value="ECO:0007669"/>
    <property type="project" value="UniProtKB-KW"/>
</dbReference>
<comment type="subcellular location">
    <subcellularLocation>
        <location evidence="1">Membrane</location>
        <topology evidence="1">Multi-pass membrane protein</topology>
    </subcellularLocation>
</comment>
<feature type="transmembrane region" description="Helical" evidence="11">
    <location>
        <begin position="325"/>
        <end position="344"/>
    </location>
</feature>
<feature type="domain" description="Citrate transporter-like" evidence="12">
    <location>
        <begin position="16"/>
        <end position="353"/>
    </location>
</feature>
<evidence type="ECO:0000256" key="1">
    <source>
        <dbReference type="ARBA" id="ARBA00004141"/>
    </source>
</evidence>
<dbReference type="AlphaFoldDB" id="D6YTX7"/>
<accession>D6YTX7</accession>
<dbReference type="GO" id="GO:0016020">
    <property type="term" value="C:membrane"/>
    <property type="evidence" value="ECO:0007669"/>
    <property type="project" value="UniProtKB-SubCell"/>
</dbReference>
<feature type="transmembrane region" description="Helical" evidence="11">
    <location>
        <begin position="31"/>
        <end position="53"/>
    </location>
</feature>
<evidence type="ECO:0000256" key="8">
    <source>
        <dbReference type="ARBA" id="ARBA00023136"/>
    </source>
</evidence>
<dbReference type="GO" id="GO:0015297">
    <property type="term" value="F:antiporter activity"/>
    <property type="evidence" value="ECO:0007669"/>
    <property type="project" value="UniProtKB-KW"/>
</dbReference>
<gene>
    <name evidence="13" type="primary">nhaD</name>
    <name evidence="13" type="ordered locus">wcw_0213</name>
</gene>
<reference evidence="13 14" key="1">
    <citation type="journal article" date="2010" name="PLoS ONE">
        <title>The Waddlia genome: a window into chlamydial biology.</title>
        <authorList>
            <person name="Bertelli C."/>
            <person name="Collyn F."/>
            <person name="Croxatto A."/>
            <person name="Ruckert C."/>
            <person name="Polkinghorne A."/>
            <person name="Kebbi-Beghdadi C."/>
            <person name="Goesmann A."/>
            <person name="Vaughan L."/>
            <person name="Greub G."/>
        </authorList>
    </citation>
    <scope>NUCLEOTIDE SEQUENCE [LARGE SCALE GENOMIC DNA]</scope>
    <source>
        <strain evidence="14">ATCC VR-1470 / WSU 86-1044</strain>
    </source>
</reference>
<evidence type="ECO:0000256" key="11">
    <source>
        <dbReference type="SAM" id="Phobius"/>
    </source>
</evidence>
<feature type="transmembrane region" description="Helical" evidence="11">
    <location>
        <begin position="401"/>
        <end position="419"/>
    </location>
</feature>
<dbReference type="KEGG" id="wch:wcw_0213"/>
<dbReference type="PANTHER" id="PTHR43269">
    <property type="entry name" value="SODIUM/PROTON ANTIPORTER 1-RELATED"/>
    <property type="match status" value="1"/>
</dbReference>
<feature type="transmembrane region" description="Helical" evidence="11">
    <location>
        <begin position="287"/>
        <end position="305"/>
    </location>
</feature>
<keyword evidence="9" id="KW-0739">Sodium transport</keyword>
<evidence type="ECO:0000256" key="9">
    <source>
        <dbReference type="ARBA" id="ARBA00023201"/>
    </source>
</evidence>
<feature type="transmembrane region" description="Helical" evidence="11">
    <location>
        <begin position="246"/>
        <end position="266"/>
    </location>
</feature>
<name>D6YTX7_WADCW</name>
<keyword evidence="14" id="KW-1185">Reference proteome</keyword>
<proteinExistence type="inferred from homology"/>
<evidence type="ECO:0000256" key="2">
    <source>
        <dbReference type="ARBA" id="ARBA00022448"/>
    </source>
</evidence>
<keyword evidence="3" id="KW-0050">Antiport</keyword>
<dbReference type="STRING" id="716544.wcw_0213"/>
<dbReference type="InterPro" id="IPR045016">
    <property type="entry name" value="NhaD-like"/>
</dbReference>
<evidence type="ECO:0000256" key="6">
    <source>
        <dbReference type="ARBA" id="ARBA00023053"/>
    </source>
</evidence>
<dbReference type="OrthoDB" id="9772058at2"/>
<keyword evidence="8 11" id="KW-0472">Membrane</keyword>
<feature type="transmembrane region" description="Helical" evidence="11">
    <location>
        <begin position="365"/>
        <end position="389"/>
    </location>
</feature>
<feature type="transmembrane region" description="Helical" evidence="11">
    <location>
        <begin position="65"/>
        <end position="83"/>
    </location>
</feature>
<keyword evidence="6" id="KW-0915">Sodium</keyword>
<sequence length="420" mass="46022">MFIYQNLQVGVFILGYTAIIFEHLLNIHKTASSLLIAGLCWMVFFLGSGLPVMDSIHLLDGHLSETSQIVFFLIGAMTIVEVIDAHSGFNLLTQKIQKCRPEMHLWFFGLASFFMSSILDNLTTTIAMISVLRKVVSDREERWIIGSLVVIAANAGGAWTPIGDVTTTMLWMNGQITTVAVMKHLFIPSFIALAVATLLFKVTYRKNKSEEIAAEEMPVNPYGTFIFILGISLLVLVPVLKAVAHIPPYMGMLFSLGILWVFTDLLHLPKKKRGHLKITAIMNKIDLSSALFFIGILLSIGSLEASGILEALTETLQHYITSEPLIAGTIGIASSVIDNVPIVAGCMNMYKMSIYPTDCAFWQMIAYCSGVGGSILIIGSAAGVAFMGMEKVDFLWYTKKVSLIALISYLSGLGTFLLLS</sequence>
<dbReference type="PANTHER" id="PTHR43269:SF2">
    <property type="entry name" value="SODIUM_PROTON ANTIPORTER 1-RELATED"/>
    <property type="match status" value="1"/>
</dbReference>
<evidence type="ECO:0000256" key="7">
    <source>
        <dbReference type="ARBA" id="ARBA00023065"/>
    </source>
</evidence>
<protein>
    <submittedName>
        <fullName evidence="13">Putative Na+/H+ antiporter, NhaD family</fullName>
    </submittedName>
</protein>
<evidence type="ECO:0000256" key="3">
    <source>
        <dbReference type="ARBA" id="ARBA00022449"/>
    </source>
</evidence>
<evidence type="ECO:0000313" key="14">
    <source>
        <dbReference type="Proteomes" id="UP000001505"/>
    </source>
</evidence>
<evidence type="ECO:0000256" key="4">
    <source>
        <dbReference type="ARBA" id="ARBA00022692"/>
    </source>
</evidence>
<feature type="transmembrane region" description="Helical" evidence="11">
    <location>
        <begin position="7"/>
        <end position="25"/>
    </location>
</feature>
<dbReference type="Pfam" id="PF03600">
    <property type="entry name" value="CitMHS"/>
    <property type="match status" value="1"/>
</dbReference>